<organism evidence="1 2">
    <name type="scientific">Synechococcus phage ACG-2014d</name>
    <dbReference type="NCBI Taxonomy" id="1493509"/>
    <lineage>
        <taxon>Viruses</taxon>
        <taxon>Duplodnaviria</taxon>
        <taxon>Heunggongvirae</taxon>
        <taxon>Uroviricota</taxon>
        <taxon>Caudoviricetes</taxon>
        <taxon>Pantevenvirales</taxon>
        <taxon>Kyanoviridae</taxon>
        <taxon>Lowelvirus</taxon>
        <taxon>Lowelvirus tuscon4d</taxon>
    </lineage>
</organism>
<accession>A0A0E3EZI4</accession>
<gene>
    <name evidence="1" type="ORF">Syn7803C72_165</name>
</gene>
<evidence type="ECO:0000313" key="2">
    <source>
        <dbReference type="Proteomes" id="UP000185368"/>
    </source>
</evidence>
<name>A0A0E3EZI4_9CAUD</name>
<dbReference type="Proteomes" id="UP000185368">
    <property type="component" value="Segment"/>
</dbReference>
<evidence type="ECO:0000313" key="1">
    <source>
        <dbReference type="EMBL" id="AIX18751.1"/>
    </source>
</evidence>
<sequence length="60" mass="7163">MEELKQNGPLSEEFRIKAENKFDEYLSEFDEGPLMDEGLQYLWEQGKKNNVKKDTHKNDK</sequence>
<reference evidence="1 2" key="1">
    <citation type="submission" date="2013-12" db="EMBL/GenBank/DDBJ databases">
        <title>Ecological redundancy of diverse viral populations within a natural community.</title>
        <authorList>
            <person name="Gregory A.C."/>
            <person name="LaButti K."/>
            <person name="Copeland A."/>
            <person name="Woyke T."/>
            <person name="Sullivan M.B."/>
        </authorList>
    </citation>
    <scope>NUCLEOTIDE SEQUENCE [LARGE SCALE GENOMIC DNA]</scope>
    <source>
        <strain evidence="1">Syn7803C72</strain>
    </source>
</reference>
<protein>
    <submittedName>
        <fullName evidence="1">Uncharacterized protein</fullName>
    </submittedName>
</protein>
<proteinExistence type="predicted"/>
<dbReference type="EMBL" id="KJ019046">
    <property type="protein sequence ID" value="AIX18751.1"/>
    <property type="molecule type" value="Genomic_DNA"/>
</dbReference>